<gene>
    <name evidence="1" type="ORF">GCM10010371_69540</name>
</gene>
<accession>A0A918RIJ6</accession>
<dbReference type="AlphaFoldDB" id="A0A918RIJ6"/>
<comment type="caution">
    <text evidence="1">The sequence shown here is derived from an EMBL/GenBank/DDBJ whole genome shotgun (WGS) entry which is preliminary data.</text>
</comment>
<dbReference type="RefSeq" id="WP_229886977.1">
    <property type="nucleotide sequence ID" value="NZ_BMVX01000062.1"/>
</dbReference>
<sequence length="73" mass="8226">MPRLQEIHANLLDRLREAKEQGWLGEVAAIEASLAAAEHKLAAKHTTVHLGMPDFRTTVGRFTPRPRRSDRCP</sequence>
<dbReference type="EMBL" id="BMVX01000062">
    <property type="protein sequence ID" value="GHA00426.1"/>
    <property type="molecule type" value="Genomic_DNA"/>
</dbReference>
<evidence type="ECO:0000313" key="2">
    <source>
        <dbReference type="Proteomes" id="UP000634660"/>
    </source>
</evidence>
<protein>
    <submittedName>
        <fullName evidence="1">Uncharacterized protein</fullName>
    </submittedName>
</protein>
<reference evidence="1" key="1">
    <citation type="journal article" date="2014" name="Int. J. Syst. Evol. Microbiol.">
        <title>Complete genome sequence of Corynebacterium casei LMG S-19264T (=DSM 44701T), isolated from a smear-ripened cheese.</title>
        <authorList>
            <consortium name="US DOE Joint Genome Institute (JGI-PGF)"/>
            <person name="Walter F."/>
            <person name="Albersmeier A."/>
            <person name="Kalinowski J."/>
            <person name="Ruckert C."/>
        </authorList>
    </citation>
    <scope>NUCLEOTIDE SEQUENCE</scope>
    <source>
        <strain evidence="1">JCM 4834</strain>
    </source>
</reference>
<dbReference type="Proteomes" id="UP000634660">
    <property type="component" value="Unassembled WGS sequence"/>
</dbReference>
<proteinExistence type="predicted"/>
<name>A0A918RIJ6_9ACTN</name>
<evidence type="ECO:0000313" key="1">
    <source>
        <dbReference type="EMBL" id="GHA00426.1"/>
    </source>
</evidence>
<organism evidence="1 2">
    <name type="scientific">Streptomyces subrutilus</name>
    <dbReference type="NCBI Taxonomy" id="36818"/>
    <lineage>
        <taxon>Bacteria</taxon>
        <taxon>Bacillati</taxon>
        <taxon>Actinomycetota</taxon>
        <taxon>Actinomycetes</taxon>
        <taxon>Kitasatosporales</taxon>
        <taxon>Streptomycetaceae</taxon>
        <taxon>Streptomyces</taxon>
    </lineage>
</organism>
<reference evidence="1" key="2">
    <citation type="submission" date="2020-09" db="EMBL/GenBank/DDBJ databases">
        <authorList>
            <person name="Sun Q."/>
            <person name="Ohkuma M."/>
        </authorList>
    </citation>
    <scope>NUCLEOTIDE SEQUENCE</scope>
    <source>
        <strain evidence="1">JCM 4834</strain>
    </source>
</reference>